<proteinExistence type="predicted"/>
<sequence length="113" mass="12252">MSNLVECRYAPMERARCLTLARGTAAKAIRLLERVVQLDLNPTQPTIRSLSLSAAELQLNLSALVETLGIESEATEQLRGIIDPEELCGARPCGRCDAILPWCPSTSEGVTDV</sequence>
<organism evidence="1 2">
    <name type="scientific">Kolteria novifilia</name>
    <dbReference type="NCBI Taxonomy" id="2527975"/>
    <lineage>
        <taxon>Bacteria</taxon>
        <taxon>Pseudomonadati</taxon>
        <taxon>Planctomycetota</taxon>
        <taxon>Planctomycetia</taxon>
        <taxon>Kolteriales</taxon>
        <taxon>Kolteriaceae</taxon>
        <taxon>Kolteria</taxon>
    </lineage>
</organism>
<accession>A0A518B2Q1</accession>
<reference evidence="1 2" key="1">
    <citation type="submission" date="2019-02" db="EMBL/GenBank/DDBJ databases">
        <title>Deep-cultivation of Planctomycetes and their phenomic and genomic characterization uncovers novel biology.</title>
        <authorList>
            <person name="Wiegand S."/>
            <person name="Jogler M."/>
            <person name="Boedeker C."/>
            <person name="Pinto D."/>
            <person name="Vollmers J."/>
            <person name="Rivas-Marin E."/>
            <person name="Kohn T."/>
            <person name="Peeters S.H."/>
            <person name="Heuer A."/>
            <person name="Rast P."/>
            <person name="Oberbeckmann S."/>
            <person name="Bunk B."/>
            <person name="Jeske O."/>
            <person name="Meyerdierks A."/>
            <person name="Storesund J.E."/>
            <person name="Kallscheuer N."/>
            <person name="Luecker S."/>
            <person name="Lage O.M."/>
            <person name="Pohl T."/>
            <person name="Merkel B.J."/>
            <person name="Hornburger P."/>
            <person name="Mueller R.-W."/>
            <person name="Bruemmer F."/>
            <person name="Labrenz M."/>
            <person name="Spormann A.M."/>
            <person name="Op den Camp H."/>
            <person name="Overmann J."/>
            <person name="Amann R."/>
            <person name="Jetten M.S.M."/>
            <person name="Mascher T."/>
            <person name="Medema M.H."/>
            <person name="Devos D.P."/>
            <person name="Kaster A.-K."/>
            <person name="Ovreas L."/>
            <person name="Rohde M."/>
            <person name="Galperin M.Y."/>
            <person name="Jogler C."/>
        </authorList>
    </citation>
    <scope>NUCLEOTIDE SEQUENCE [LARGE SCALE GENOMIC DNA]</scope>
    <source>
        <strain evidence="1 2">Pan216</strain>
    </source>
</reference>
<gene>
    <name evidence="1" type="ORF">Pan216_21250</name>
</gene>
<protein>
    <submittedName>
        <fullName evidence="1">Uncharacterized protein</fullName>
    </submittedName>
</protein>
<evidence type="ECO:0000313" key="1">
    <source>
        <dbReference type="EMBL" id="QDU61271.1"/>
    </source>
</evidence>
<keyword evidence="2" id="KW-1185">Reference proteome</keyword>
<dbReference type="AlphaFoldDB" id="A0A518B2Q1"/>
<dbReference type="KEGG" id="knv:Pan216_21250"/>
<name>A0A518B2Q1_9BACT</name>
<dbReference type="Proteomes" id="UP000317093">
    <property type="component" value="Chromosome"/>
</dbReference>
<evidence type="ECO:0000313" key="2">
    <source>
        <dbReference type="Proteomes" id="UP000317093"/>
    </source>
</evidence>
<dbReference type="EMBL" id="CP036279">
    <property type="protein sequence ID" value="QDU61271.1"/>
    <property type="molecule type" value="Genomic_DNA"/>
</dbReference>